<dbReference type="Proteomes" id="UP001237780">
    <property type="component" value="Unassembled WGS sequence"/>
</dbReference>
<dbReference type="PANTHER" id="PTHR47495">
    <property type="entry name" value="ALDEHYDE DEHYDROGENASE"/>
    <property type="match status" value="1"/>
</dbReference>
<protein>
    <submittedName>
        <fullName evidence="1">CO/xanthine dehydrogenase Mo-binding subunit</fullName>
    </submittedName>
</protein>
<name>A0ABU0S5Z4_9HYPH</name>
<organism evidence="1 2">
    <name type="scientific">Phyllobacterium ifriqiyense</name>
    <dbReference type="NCBI Taxonomy" id="314238"/>
    <lineage>
        <taxon>Bacteria</taxon>
        <taxon>Pseudomonadati</taxon>
        <taxon>Pseudomonadota</taxon>
        <taxon>Alphaproteobacteria</taxon>
        <taxon>Hyphomicrobiales</taxon>
        <taxon>Phyllobacteriaceae</taxon>
        <taxon>Phyllobacterium</taxon>
    </lineage>
</organism>
<evidence type="ECO:0000313" key="2">
    <source>
        <dbReference type="Proteomes" id="UP001237780"/>
    </source>
</evidence>
<dbReference type="PROSITE" id="PS51318">
    <property type="entry name" value="TAT"/>
    <property type="match status" value="1"/>
</dbReference>
<dbReference type="InterPro" id="IPR037165">
    <property type="entry name" value="AldOxase/xan_DH_Mopterin-bd_sf"/>
</dbReference>
<accession>A0ABU0S5Z4</accession>
<sequence>MNELEPSPHDPGNDLSISRRDVLTGVAITGATLAGIGDATAATQPVPLLNEAGVKGLGEVAMVGVAAAICNAIFDATGRRLRELPIRIEHLF</sequence>
<dbReference type="InterPro" id="IPR006311">
    <property type="entry name" value="TAT_signal"/>
</dbReference>
<dbReference type="InterPro" id="IPR019546">
    <property type="entry name" value="TAT_signal_bac_arc"/>
</dbReference>
<reference evidence="1 2" key="1">
    <citation type="submission" date="2023-07" db="EMBL/GenBank/DDBJ databases">
        <title>Comparative genomics of wheat-associated soil bacteria to identify genetic determinants of phenazine resistance.</title>
        <authorList>
            <person name="Mouncey N."/>
        </authorList>
    </citation>
    <scope>NUCLEOTIDE SEQUENCE [LARGE SCALE GENOMIC DNA]</scope>
    <source>
        <strain evidence="1 2">W4I11</strain>
    </source>
</reference>
<dbReference type="RefSeq" id="WP_370878703.1">
    <property type="nucleotide sequence ID" value="NZ_JAUSZT010000002.1"/>
</dbReference>
<evidence type="ECO:0000313" key="1">
    <source>
        <dbReference type="EMBL" id="MDQ0996164.1"/>
    </source>
</evidence>
<gene>
    <name evidence="1" type="ORF">QFZ34_001341</name>
</gene>
<dbReference type="SUPFAM" id="SSF56003">
    <property type="entry name" value="Molybdenum cofactor-binding domain"/>
    <property type="match status" value="1"/>
</dbReference>
<dbReference type="Gene3D" id="3.30.365.10">
    <property type="entry name" value="Aldehyde oxidase/xanthine dehydrogenase, molybdopterin binding domain"/>
    <property type="match status" value="1"/>
</dbReference>
<dbReference type="EMBL" id="JAUSZT010000002">
    <property type="protein sequence ID" value="MDQ0996164.1"/>
    <property type="molecule type" value="Genomic_DNA"/>
</dbReference>
<proteinExistence type="predicted"/>
<dbReference type="InterPro" id="IPR052516">
    <property type="entry name" value="N-heterocyclic_Hydroxylase"/>
</dbReference>
<comment type="caution">
    <text evidence="1">The sequence shown here is derived from an EMBL/GenBank/DDBJ whole genome shotgun (WGS) entry which is preliminary data.</text>
</comment>
<dbReference type="PANTHER" id="PTHR47495:SF1">
    <property type="entry name" value="BLL3820 PROTEIN"/>
    <property type="match status" value="1"/>
</dbReference>
<dbReference type="NCBIfam" id="TIGR01409">
    <property type="entry name" value="TAT_signal_seq"/>
    <property type="match status" value="1"/>
</dbReference>
<keyword evidence="2" id="KW-1185">Reference proteome</keyword>